<gene>
    <name evidence="3" type="ORF">JOF56_006560</name>
</gene>
<sequence length="381" mass="40931">MRVVRWVIAGVLLVVAVVVAPAVERLVWSWGYDQSHPGDRQDLLSHVRDLPSGGLFVWLALLVVLIAVNLRWPLNWPRVALLGTVPIAVFQVLAELVDLALRSTAPGLYLAWILGGGLGSAVVAWGAAKLAVLVVTRPLSPDVIQSGTELVYRLRDGSRLRLQGDKLLLDLLLRPGSSVTAMRLTIPYKDLALVQPGVLDSHAQLWPLPNGSVVVLSPGSSLRVVGSGQQWVLPLDDASDVAEIVTERARAHGRLVPSDAAQGTLPDAPESLPTKRFRPWHTSPWPFDIAVLAALALAGASVDYAITEDPLGWITFVLCLALVAGGVRLLRKVRATRDQAEANPRPADAEPWGDYAPTRVPLPGWSPVPTGLPGTNDYGRA</sequence>
<keyword evidence="2" id="KW-0812">Transmembrane</keyword>
<feature type="transmembrane region" description="Helical" evidence="2">
    <location>
        <begin position="109"/>
        <end position="128"/>
    </location>
</feature>
<feature type="transmembrane region" description="Helical" evidence="2">
    <location>
        <begin position="79"/>
        <end position="97"/>
    </location>
</feature>
<keyword evidence="4" id="KW-1185">Reference proteome</keyword>
<dbReference type="Proteomes" id="UP001519332">
    <property type="component" value="Unassembled WGS sequence"/>
</dbReference>
<evidence type="ECO:0000256" key="2">
    <source>
        <dbReference type="SAM" id="Phobius"/>
    </source>
</evidence>
<keyword evidence="2" id="KW-1133">Transmembrane helix</keyword>
<evidence type="ECO:0000256" key="1">
    <source>
        <dbReference type="SAM" id="MobiDB-lite"/>
    </source>
</evidence>
<feature type="transmembrane region" description="Helical" evidence="2">
    <location>
        <begin position="285"/>
        <end position="306"/>
    </location>
</feature>
<proteinExistence type="predicted"/>
<dbReference type="RefSeq" id="WP_209643268.1">
    <property type="nucleotide sequence ID" value="NZ_JAGINW010000001.1"/>
</dbReference>
<reference evidence="3 4" key="1">
    <citation type="submission" date="2021-03" db="EMBL/GenBank/DDBJ databases">
        <title>Sequencing the genomes of 1000 actinobacteria strains.</title>
        <authorList>
            <person name="Klenk H.-P."/>
        </authorList>
    </citation>
    <scope>NUCLEOTIDE SEQUENCE [LARGE SCALE GENOMIC DNA]</scope>
    <source>
        <strain evidence="3 4">DSM 46670</strain>
    </source>
</reference>
<comment type="caution">
    <text evidence="3">The sequence shown here is derived from an EMBL/GenBank/DDBJ whole genome shotgun (WGS) entry which is preliminary data.</text>
</comment>
<accession>A0ABS4TP43</accession>
<keyword evidence="2" id="KW-0472">Membrane</keyword>
<feature type="transmembrane region" description="Helical" evidence="2">
    <location>
        <begin position="312"/>
        <end position="330"/>
    </location>
</feature>
<evidence type="ECO:0000313" key="4">
    <source>
        <dbReference type="Proteomes" id="UP001519332"/>
    </source>
</evidence>
<feature type="transmembrane region" description="Helical" evidence="2">
    <location>
        <begin position="53"/>
        <end position="72"/>
    </location>
</feature>
<name>A0ABS4TP43_9PSEU</name>
<dbReference type="EMBL" id="JAGINW010000001">
    <property type="protein sequence ID" value="MBP2326175.1"/>
    <property type="molecule type" value="Genomic_DNA"/>
</dbReference>
<organism evidence="3 4">
    <name type="scientific">Kibdelosporangium banguiense</name>
    <dbReference type="NCBI Taxonomy" id="1365924"/>
    <lineage>
        <taxon>Bacteria</taxon>
        <taxon>Bacillati</taxon>
        <taxon>Actinomycetota</taxon>
        <taxon>Actinomycetes</taxon>
        <taxon>Pseudonocardiales</taxon>
        <taxon>Pseudonocardiaceae</taxon>
        <taxon>Kibdelosporangium</taxon>
    </lineage>
</organism>
<protein>
    <submittedName>
        <fullName evidence="3">Uncharacterized protein</fullName>
    </submittedName>
</protein>
<evidence type="ECO:0000313" key="3">
    <source>
        <dbReference type="EMBL" id="MBP2326175.1"/>
    </source>
</evidence>
<feature type="region of interest" description="Disordered" evidence="1">
    <location>
        <begin position="336"/>
        <end position="381"/>
    </location>
</feature>